<reference evidence="2" key="2">
    <citation type="submission" date="2018-05" db="EMBL/GenBank/DDBJ databases">
        <title>OpunRS2 (Oryza punctata Reference Sequence Version 2).</title>
        <authorList>
            <person name="Zhang J."/>
            <person name="Kudrna D."/>
            <person name="Lee S."/>
            <person name="Talag J."/>
            <person name="Welchert J."/>
            <person name="Wing R.A."/>
        </authorList>
    </citation>
    <scope>NUCLEOTIDE SEQUENCE [LARGE SCALE GENOMIC DNA]</scope>
</reference>
<dbReference type="Proteomes" id="UP000026962">
    <property type="component" value="Chromosome 7"/>
</dbReference>
<feature type="region of interest" description="Disordered" evidence="1">
    <location>
        <begin position="49"/>
        <end position="92"/>
    </location>
</feature>
<sequence length="137" mass="15390">MSASLVQGIGAPWKKAVVHSTWICKVERCRPPEVEGRLAMDLTEVELPQSMDHGCGGLERRARHPVDRRQPGRRRWEGRPSDGSEEESRQRWGELGIRDGYYGRESATPSMSNSNWYTAFSSSNIAGASSLRSSRRT</sequence>
<evidence type="ECO:0000256" key="1">
    <source>
        <dbReference type="SAM" id="MobiDB-lite"/>
    </source>
</evidence>
<accession>A0A0E0LGH9</accession>
<organism evidence="2">
    <name type="scientific">Oryza punctata</name>
    <name type="common">Red rice</name>
    <dbReference type="NCBI Taxonomy" id="4537"/>
    <lineage>
        <taxon>Eukaryota</taxon>
        <taxon>Viridiplantae</taxon>
        <taxon>Streptophyta</taxon>
        <taxon>Embryophyta</taxon>
        <taxon>Tracheophyta</taxon>
        <taxon>Spermatophyta</taxon>
        <taxon>Magnoliopsida</taxon>
        <taxon>Liliopsida</taxon>
        <taxon>Poales</taxon>
        <taxon>Poaceae</taxon>
        <taxon>BOP clade</taxon>
        <taxon>Oryzoideae</taxon>
        <taxon>Oryzeae</taxon>
        <taxon>Oryzinae</taxon>
        <taxon>Oryza</taxon>
    </lineage>
</organism>
<evidence type="ECO:0000313" key="2">
    <source>
        <dbReference type="EnsemblPlants" id="OPUNC07G01390.1"/>
    </source>
</evidence>
<feature type="compositionally biased region" description="Basic and acidic residues" evidence="1">
    <location>
        <begin position="58"/>
        <end position="92"/>
    </location>
</feature>
<dbReference type="Gramene" id="OPUNC07G01390.1">
    <property type="protein sequence ID" value="OPUNC07G01390.1"/>
    <property type="gene ID" value="OPUNC07G01390"/>
</dbReference>
<dbReference type="HOGENOM" id="CLU_1868453_0_0_1"/>
<reference evidence="2" key="1">
    <citation type="submission" date="2015-04" db="UniProtKB">
        <authorList>
            <consortium name="EnsemblPlants"/>
        </authorList>
    </citation>
    <scope>IDENTIFICATION</scope>
</reference>
<keyword evidence="3" id="KW-1185">Reference proteome</keyword>
<dbReference type="AlphaFoldDB" id="A0A0E0LGH9"/>
<name>A0A0E0LGH9_ORYPU</name>
<proteinExistence type="predicted"/>
<dbReference type="EnsemblPlants" id="OPUNC07G01390.1">
    <property type="protein sequence ID" value="OPUNC07G01390.1"/>
    <property type="gene ID" value="OPUNC07G01390"/>
</dbReference>
<protein>
    <submittedName>
        <fullName evidence="2">Uncharacterized protein</fullName>
    </submittedName>
</protein>
<evidence type="ECO:0000313" key="3">
    <source>
        <dbReference type="Proteomes" id="UP000026962"/>
    </source>
</evidence>